<keyword evidence="2" id="KW-1185">Reference proteome</keyword>
<sequence length="33" mass="3520">MFPCNGVIVAQGWLAELKRAARSAVYLVGGGER</sequence>
<proteinExistence type="predicted"/>
<dbReference type="Proteomes" id="UP000010798">
    <property type="component" value="Chromosome"/>
</dbReference>
<dbReference type="HOGENOM" id="CLU_3383805_0_0_0"/>
<organism evidence="1 2">
    <name type="scientific">Singulisphaera acidiphila (strain ATCC BAA-1392 / DSM 18658 / VKM B-2454 / MOB10)</name>
    <dbReference type="NCBI Taxonomy" id="886293"/>
    <lineage>
        <taxon>Bacteria</taxon>
        <taxon>Pseudomonadati</taxon>
        <taxon>Planctomycetota</taxon>
        <taxon>Planctomycetia</taxon>
        <taxon>Isosphaerales</taxon>
        <taxon>Isosphaeraceae</taxon>
        <taxon>Singulisphaera</taxon>
    </lineage>
</organism>
<accession>L0DEM7</accession>
<gene>
    <name evidence="1" type="ordered locus">Sinac_2990</name>
</gene>
<protein>
    <submittedName>
        <fullName evidence="1">Uncharacterized protein</fullName>
    </submittedName>
</protein>
<dbReference type="STRING" id="886293.Sinac_2990"/>
<evidence type="ECO:0000313" key="1">
    <source>
        <dbReference type="EMBL" id="AGA27273.1"/>
    </source>
</evidence>
<dbReference type="EMBL" id="CP003364">
    <property type="protein sequence ID" value="AGA27273.1"/>
    <property type="molecule type" value="Genomic_DNA"/>
</dbReference>
<dbReference type="KEGG" id="saci:Sinac_2990"/>
<dbReference type="AlphaFoldDB" id="L0DEM7"/>
<reference evidence="1 2" key="1">
    <citation type="submission" date="2012-02" db="EMBL/GenBank/DDBJ databases">
        <title>Complete sequence of chromosome of Singulisphaera acidiphila DSM 18658.</title>
        <authorList>
            <consortium name="US DOE Joint Genome Institute (JGI-PGF)"/>
            <person name="Lucas S."/>
            <person name="Copeland A."/>
            <person name="Lapidus A."/>
            <person name="Glavina del Rio T."/>
            <person name="Dalin E."/>
            <person name="Tice H."/>
            <person name="Bruce D."/>
            <person name="Goodwin L."/>
            <person name="Pitluck S."/>
            <person name="Peters L."/>
            <person name="Ovchinnikova G."/>
            <person name="Chertkov O."/>
            <person name="Kyrpides N."/>
            <person name="Mavromatis K."/>
            <person name="Ivanova N."/>
            <person name="Brettin T."/>
            <person name="Detter J.C."/>
            <person name="Han C."/>
            <person name="Larimer F."/>
            <person name="Land M."/>
            <person name="Hauser L."/>
            <person name="Markowitz V."/>
            <person name="Cheng J.-F."/>
            <person name="Hugenholtz P."/>
            <person name="Woyke T."/>
            <person name="Wu D."/>
            <person name="Tindall B."/>
            <person name="Pomrenke H."/>
            <person name="Brambilla E."/>
            <person name="Klenk H.-P."/>
            <person name="Eisen J.A."/>
        </authorList>
    </citation>
    <scope>NUCLEOTIDE SEQUENCE [LARGE SCALE GENOMIC DNA]</scope>
    <source>
        <strain evidence="2">ATCC BAA-1392 / DSM 18658 / VKM B-2454 / MOB10</strain>
    </source>
</reference>
<name>L0DEM7_SINAD</name>
<evidence type="ECO:0000313" key="2">
    <source>
        <dbReference type="Proteomes" id="UP000010798"/>
    </source>
</evidence>